<dbReference type="FunFam" id="3.80.10.10:FF:000111">
    <property type="entry name" value="LRR receptor-like serine/threonine-protein kinase ERECTA"/>
    <property type="match status" value="1"/>
</dbReference>
<feature type="signal peptide" evidence="13">
    <location>
        <begin position="1"/>
        <end position="19"/>
    </location>
</feature>
<reference evidence="15 16" key="1">
    <citation type="journal article" date="2021" name="Commun. Biol.">
        <title>The genome of Shorea leprosula (Dipterocarpaceae) highlights the ecological relevance of drought in aseasonal tropical rainforests.</title>
        <authorList>
            <person name="Ng K.K.S."/>
            <person name="Kobayashi M.J."/>
            <person name="Fawcett J.A."/>
            <person name="Hatakeyama M."/>
            <person name="Paape T."/>
            <person name="Ng C.H."/>
            <person name="Ang C.C."/>
            <person name="Tnah L.H."/>
            <person name="Lee C.T."/>
            <person name="Nishiyama T."/>
            <person name="Sese J."/>
            <person name="O'Brien M.J."/>
            <person name="Copetti D."/>
            <person name="Mohd Noor M.I."/>
            <person name="Ong R.C."/>
            <person name="Putra M."/>
            <person name="Sireger I.Z."/>
            <person name="Indrioko S."/>
            <person name="Kosugi Y."/>
            <person name="Izuno A."/>
            <person name="Isagi Y."/>
            <person name="Lee S.L."/>
            <person name="Shimizu K.K."/>
        </authorList>
    </citation>
    <scope>NUCLEOTIDE SEQUENCE [LARGE SCALE GENOMIC DNA]</scope>
    <source>
        <strain evidence="15">214</strain>
    </source>
</reference>
<evidence type="ECO:0000256" key="7">
    <source>
        <dbReference type="ARBA" id="ARBA00022737"/>
    </source>
</evidence>
<comment type="similarity">
    <text evidence="2">Belongs to the RLP family.</text>
</comment>
<comment type="subcellular location">
    <subcellularLocation>
        <location evidence="1">Cell membrane</location>
        <topology evidence="1">Single-pass type I membrane protein</topology>
    </subcellularLocation>
</comment>
<sequence length="1114" mass="125631">MGFFTTLLIGFLSLATLNAAFCNGGCIERERQALLKLKQDMVDPAARLASWVADDEDCCKWKGVVCDNVTSHVLELCLRTPTVDFDRDRVDQFGANERSKLGGKISPSLLNLKHLHYLDLSNNNFRGIHIPKFFGSLSSLRFLNLSYSGFVGKVPLHLGNLSNLKYLNLNQNFDLHVENSHWLSGLSSLQYLDMSEVNLSKAAKLFPMVNTLPSLVKLYLAQCELRPHVEVHHNTTVNSSSLVVLDLSWNFIENSPIINWVSSLKNLVVLKLSENSFEGPIPNDLQNLTFLKHLGLSSNSFNSSIPNWLNSFPLLQFIDLSYNNFEGEYSIRSIERLCSLKSIYLVGVHLSQEISTVFKIFSKCISITLESLDLSNCQLSGRLPNHLGDFKNLKKLILSNNSISGPIPTTISELPTLKVLHLSGNKLEGSLPKSFGPNLKEVDISYNSLEGVISEIHFLNSTNLKTFDASGNQLMILKVNPNWIPPFQIVKLGLSSWHLGPEFPHWLRSQKNLRYLDISNSRILDTIPSWFQELPQLVYLNISHNQIQGQLTTTLNFFNHSHSPDMIDFSSNNFTGPLPYISSNVYFLDLSNNSLSGTLFSFLCPQMNNSMSMVRLSLGKKFLSGELPNCWTKWPNLEIMVLADNRFTGGIPRSIGTSSNLKSLHLQKNYLSGKIPFSLSNCTELLMLALNENELNGSIPPWMGHSFPNLRLLNLRSNKFWGQIPNELCSLNSLQFLDLAQNNLYGGLPSCFGNISSLLSQDNHFDKSDFSEAFDFPIGYDTGDLSEDLNFWEDADVVIKGQKLNYDKTLYLVEIMDFSINKLTGKIPWEITNLKGLMSLNLSHNLFTGRIPKDIGNMRNLQSIDFSVNKLSGSIPDSMSSLTFLSYLNLSNNQLVGRIPTGTQLQSFNASSYEGNNLCGRPLAINCSVDGNSIPSINNTDGKDKDGFKINGLFVSMTLGFIVGFWSVVSPLVISRPWRCKYYQFLDDMRWKISFSVTSPSLNMDSTVEETAKAVSDLEMDSATPGEKQSKNALMKELKNKQREEERRRMELPSWLLQQRLAPRVRNLQLQKIRIWIQREVWRLRQWGAYGGCHLSFGRSNHEQTSIQFKAVLF</sequence>
<dbReference type="Gene3D" id="3.80.10.10">
    <property type="entry name" value="Ribonuclease Inhibitor"/>
    <property type="match status" value="4"/>
</dbReference>
<accession>A0AAV5MSU7</accession>
<evidence type="ECO:0000256" key="13">
    <source>
        <dbReference type="SAM" id="SignalP"/>
    </source>
</evidence>
<protein>
    <recommendedName>
        <fullName evidence="14">Leucine-rich repeat-containing N-terminal plant-type domain-containing protein</fullName>
    </recommendedName>
</protein>
<dbReference type="FunFam" id="3.80.10.10:FF:000095">
    <property type="entry name" value="LRR receptor-like serine/threonine-protein kinase GSO1"/>
    <property type="match status" value="1"/>
</dbReference>
<dbReference type="InterPro" id="IPR013210">
    <property type="entry name" value="LRR_N_plant-typ"/>
</dbReference>
<dbReference type="GO" id="GO:0005886">
    <property type="term" value="C:plasma membrane"/>
    <property type="evidence" value="ECO:0007669"/>
    <property type="project" value="UniProtKB-SubCell"/>
</dbReference>
<keyword evidence="8 12" id="KW-1133">Transmembrane helix</keyword>
<evidence type="ECO:0000256" key="9">
    <source>
        <dbReference type="ARBA" id="ARBA00023136"/>
    </source>
</evidence>
<keyword evidence="16" id="KW-1185">Reference proteome</keyword>
<evidence type="ECO:0000256" key="10">
    <source>
        <dbReference type="ARBA" id="ARBA00023170"/>
    </source>
</evidence>
<dbReference type="Pfam" id="PF08263">
    <property type="entry name" value="LRRNT_2"/>
    <property type="match status" value="1"/>
</dbReference>
<keyword evidence="9 12" id="KW-0472">Membrane</keyword>
<dbReference type="InterPro" id="IPR046956">
    <property type="entry name" value="RLP23-like"/>
</dbReference>
<gene>
    <name evidence="15" type="ORF">SLEP1_g58416</name>
</gene>
<evidence type="ECO:0000259" key="14">
    <source>
        <dbReference type="Pfam" id="PF08263"/>
    </source>
</evidence>
<evidence type="ECO:0000256" key="1">
    <source>
        <dbReference type="ARBA" id="ARBA00004251"/>
    </source>
</evidence>
<evidence type="ECO:0000256" key="2">
    <source>
        <dbReference type="ARBA" id="ARBA00009592"/>
    </source>
</evidence>
<keyword evidence="10" id="KW-0675">Receptor</keyword>
<dbReference type="SUPFAM" id="SSF52047">
    <property type="entry name" value="RNI-like"/>
    <property type="match status" value="1"/>
</dbReference>
<evidence type="ECO:0000256" key="8">
    <source>
        <dbReference type="ARBA" id="ARBA00022989"/>
    </source>
</evidence>
<dbReference type="Pfam" id="PF13855">
    <property type="entry name" value="LRR_8"/>
    <property type="match status" value="3"/>
</dbReference>
<organism evidence="15 16">
    <name type="scientific">Rubroshorea leprosula</name>
    <dbReference type="NCBI Taxonomy" id="152421"/>
    <lineage>
        <taxon>Eukaryota</taxon>
        <taxon>Viridiplantae</taxon>
        <taxon>Streptophyta</taxon>
        <taxon>Embryophyta</taxon>
        <taxon>Tracheophyta</taxon>
        <taxon>Spermatophyta</taxon>
        <taxon>Magnoliopsida</taxon>
        <taxon>eudicotyledons</taxon>
        <taxon>Gunneridae</taxon>
        <taxon>Pentapetalae</taxon>
        <taxon>rosids</taxon>
        <taxon>malvids</taxon>
        <taxon>Malvales</taxon>
        <taxon>Dipterocarpaceae</taxon>
        <taxon>Rubroshorea</taxon>
    </lineage>
</organism>
<dbReference type="PANTHER" id="PTHR48063:SF98">
    <property type="entry name" value="LRR RECEPTOR-LIKE SERINE_THREONINE-PROTEIN KINASE FLS2"/>
    <property type="match status" value="1"/>
</dbReference>
<dbReference type="SUPFAM" id="SSF52058">
    <property type="entry name" value="L domain-like"/>
    <property type="match status" value="2"/>
</dbReference>
<evidence type="ECO:0000256" key="6">
    <source>
        <dbReference type="ARBA" id="ARBA00022729"/>
    </source>
</evidence>
<evidence type="ECO:0000256" key="5">
    <source>
        <dbReference type="ARBA" id="ARBA00022692"/>
    </source>
</evidence>
<dbReference type="EMBL" id="BPVZ01000541">
    <property type="protein sequence ID" value="GKV51791.1"/>
    <property type="molecule type" value="Genomic_DNA"/>
</dbReference>
<feature type="domain" description="Leucine-rich repeat-containing N-terminal plant-type" evidence="14">
    <location>
        <begin position="29"/>
        <end position="67"/>
    </location>
</feature>
<keyword evidence="7" id="KW-0677">Repeat</keyword>
<evidence type="ECO:0000256" key="4">
    <source>
        <dbReference type="ARBA" id="ARBA00022614"/>
    </source>
</evidence>
<feature type="chain" id="PRO_5043708505" description="Leucine-rich repeat-containing N-terminal plant-type domain-containing protein" evidence="13">
    <location>
        <begin position="20"/>
        <end position="1114"/>
    </location>
</feature>
<dbReference type="SMART" id="SM00369">
    <property type="entry name" value="LRR_TYP"/>
    <property type="match status" value="7"/>
</dbReference>
<keyword evidence="11" id="KW-0325">Glycoprotein</keyword>
<dbReference type="InterPro" id="IPR003591">
    <property type="entry name" value="Leu-rich_rpt_typical-subtyp"/>
</dbReference>
<evidence type="ECO:0000256" key="11">
    <source>
        <dbReference type="ARBA" id="ARBA00023180"/>
    </source>
</evidence>
<dbReference type="Proteomes" id="UP001054252">
    <property type="component" value="Unassembled WGS sequence"/>
</dbReference>
<dbReference type="InterPro" id="IPR032675">
    <property type="entry name" value="LRR_dom_sf"/>
</dbReference>
<dbReference type="Pfam" id="PF00560">
    <property type="entry name" value="LRR_1"/>
    <property type="match status" value="5"/>
</dbReference>
<evidence type="ECO:0000313" key="15">
    <source>
        <dbReference type="EMBL" id="GKV51791.1"/>
    </source>
</evidence>
<feature type="transmembrane region" description="Helical" evidence="12">
    <location>
        <begin position="953"/>
        <end position="974"/>
    </location>
</feature>
<name>A0AAV5MSU7_9ROSI</name>
<keyword evidence="6 13" id="KW-0732">Signal</keyword>
<proteinExistence type="inferred from homology"/>
<dbReference type="PANTHER" id="PTHR48063">
    <property type="entry name" value="LRR RECEPTOR-LIKE KINASE"/>
    <property type="match status" value="1"/>
</dbReference>
<evidence type="ECO:0000256" key="3">
    <source>
        <dbReference type="ARBA" id="ARBA00022475"/>
    </source>
</evidence>
<keyword evidence="3" id="KW-1003">Cell membrane</keyword>
<evidence type="ECO:0000313" key="16">
    <source>
        <dbReference type="Proteomes" id="UP001054252"/>
    </source>
</evidence>
<comment type="caution">
    <text evidence="15">The sequence shown here is derived from an EMBL/GenBank/DDBJ whole genome shotgun (WGS) entry which is preliminary data.</text>
</comment>
<dbReference type="FunFam" id="3.80.10.10:FF:000041">
    <property type="entry name" value="LRR receptor-like serine/threonine-protein kinase ERECTA"/>
    <property type="match status" value="1"/>
</dbReference>
<dbReference type="InterPro" id="IPR001611">
    <property type="entry name" value="Leu-rich_rpt"/>
</dbReference>
<dbReference type="AlphaFoldDB" id="A0AAV5MSU7"/>
<evidence type="ECO:0000256" key="12">
    <source>
        <dbReference type="SAM" id="Phobius"/>
    </source>
</evidence>
<keyword evidence="5 12" id="KW-0812">Transmembrane</keyword>
<keyword evidence="4" id="KW-0433">Leucine-rich repeat</keyword>